<comment type="caution">
    <text evidence="2">The sequence shown here is derived from an EMBL/GenBank/DDBJ whole genome shotgun (WGS) entry which is preliminary data.</text>
</comment>
<dbReference type="SMART" id="SM00256">
    <property type="entry name" value="FBOX"/>
    <property type="match status" value="1"/>
</dbReference>
<dbReference type="PANTHER" id="PTHR32278:SF15">
    <property type="entry name" value="F-BOX PROTEIN PP2-B13-RELATED"/>
    <property type="match status" value="1"/>
</dbReference>
<dbReference type="Pfam" id="PF14299">
    <property type="entry name" value="PP2"/>
    <property type="match status" value="1"/>
</dbReference>
<dbReference type="InterPro" id="IPR001810">
    <property type="entry name" value="F-box_dom"/>
</dbReference>
<dbReference type="SUPFAM" id="SSF81383">
    <property type="entry name" value="F-box domain"/>
    <property type="match status" value="1"/>
</dbReference>
<dbReference type="Pfam" id="PF00646">
    <property type="entry name" value="F-box"/>
    <property type="match status" value="1"/>
</dbReference>
<gene>
    <name evidence="2" type="ORF">WN944_004791</name>
</gene>
<dbReference type="PROSITE" id="PS50181">
    <property type="entry name" value="FBOX"/>
    <property type="match status" value="1"/>
</dbReference>
<dbReference type="InterPro" id="IPR036047">
    <property type="entry name" value="F-box-like_dom_sf"/>
</dbReference>
<dbReference type="Gene3D" id="1.20.1280.50">
    <property type="match status" value="1"/>
</dbReference>
<organism evidence="2 3">
    <name type="scientific">Citrus x changshan-huyou</name>
    <dbReference type="NCBI Taxonomy" id="2935761"/>
    <lineage>
        <taxon>Eukaryota</taxon>
        <taxon>Viridiplantae</taxon>
        <taxon>Streptophyta</taxon>
        <taxon>Embryophyta</taxon>
        <taxon>Tracheophyta</taxon>
        <taxon>Spermatophyta</taxon>
        <taxon>Magnoliopsida</taxon>
        <taxon>eudicotyledons</taxon>
        <taxon>Gunneridae</taxon>
        <taxon>Pentapetalae</taxon>
        <taxon>rosids</taxon>
        <taxon>malvids</taxon>
        <taxon>Sapindales</taxon>
        <taxon>Rutaceae</taxon>
        <taxon>Aurantioideae</taxon>
        <taxon>Citrus</taxon>
    </lineage>
</organism>
<keyword evidence="3" id="KW-1185">Reference proteome</keyword>
<dbReference type="InterPro" id="IPR025886">
    <property type="entry name" value="PP2-like"/>
</dbReference>
<dbReference type="AlphaFoldDB" id="A0AAP0M5N6"/>
<dbReference type="EMBL" id="JBCGBO010000006">
    <property type="protein sequence ID" value="KAK9194089.1"/>
    <property type="molecule type" value="Genomic_DNA"/>
</dbReference>
<dbReference type="CDD" id="cd22162">
    <property type="entry name" value="F-box_AtSKIP3-like"/>
    <property type="match status" value="1"/>
</dbReference>
<protein>
    <recommendedName>
        <fullName evidence="1">F-box domain-containing protein</fullName>
    </recommendedName>
</protein>
<sequence length="315" mass="36232">MDEGISEARLVNCEMPRLNVCVYRVLVARCANRMKCIELNMLPEDCVSIILSLTSPLDACRATLVSRAFRSAAESNVAWEKFLPSDYEDIVSRSITSLKFSSKKELYLHLCNPILIDGGRKSFKLDKSSGKKSYVLSSRELSITWSDRPEYWSWKPSLKSRFLEVAELRMISWLEIEGKIRTHMLSPNTMYRAYLLINITHRAHGLDLLPSDTFLEMGNQIISANTAYLSCKDKKKHQMECLFYGNRTQRTKSRVIEGDERFARERDDGWMEIELGEFFSGDEEGDQEVKMSLREIKGYQLKGGLVIEGIEVRPK</sequence>
<evidence type="ECO:0000313" key="3">
    <source>
        <dbReference type="Proteomes" id="UP001428341"/>
    </source>
</evidence>
<evidence type="ECO:0000259" key="1">
    <source>
        <dbReference type="PROSITE" id="PS50181"/>
    </source>
</evidence>
<name>A0AAP0M5N6_9ROSI</name>
<feature type="domain" description="F-box" evidence="1">
    <location>
        <begin position="36"/>
        <end position="82"/>
    </location>
</feature>
<evidence type="ECO:0000313" key="2">
    <source>
        <dbReference type="EMBL" id="KAK9194089.1"/>
    </source>
</evidence>
<dbReference type="Proteomes" id="UP001428341">
    <property type="component" value="Unassembled WGS sequence"/>
</dbReference>
<dbReference type="PANTHER" id="PTHR32278">
    <property type="entry name" value="F-BOX DOMAIN-CONTAINING PROTEIN"/>
    <property type="match status" value="1"/>
</dbReference>
<reference evidence="2 3" key="1">
    <citation type="submission" date="2024-05" db="EMBL/GenBank/DDBJ databases">
        <title>Haplotype-resolved chromosome-level genome assembly of Huyou (Citrus changshanensis).</title>
        <authorList>
            <person name="Miao C."/>
            <person name="Chen W."/>
            <person name="Wu Y."/>
            <person name="Wang L."/>
            <person name="Zhao S."/>
            <person name="Grierson D."/>
            <person name="Xu C."/>
            <person name="Chen K."/>
        </authorList>
    </citation>
    <scope>NUCLEOTIDE SEQUENCE [LARGE SCALE GENOMIC DNA]</scope>
    <source>
        <strain evidence="2">01-14</strain>
        <tissue evidence="2">Leaf</tissue>
    </source>
</reference>
<proteinExistence type="predicted"/>
<accession>A0AAP0M5N6</accession>